<protein>
    <submittedName>
        <fullName evidence="2">(African queen) hypothetical protein</fullName>
    </submittedName>
</protein>
<dbReference type="AlphaFoldDB" id="A0A8J2VVV4"/>
<gene>
    <name evidence="2" type="ORF">DCHRY22_LOCUS1372</name>
</gene>
<accession>A0A8J2VVV4</accession>
<dbReference type="Proteomes" id="UP000789524">
    <property type="component" value="Unassembled WGS sequence"/>
</dbReference>
<evidence type="ECO:0000256" key="1">
    <source>
        <dbReference type="SAM" id="Phobius"/>
    </source>
</evidence>
<keyword evidence="1" id="KW-1133">Transmembrane helix</keyword>
<reference evidence="2" key="1">
    <citation type="submission" date="2021-09" db="EMBL/GenBank/DDBJ databases">
        <authorList>
            <person name="Martin H S."/>
        </authorList>
    </citation>
    <scope>NUCLEOTIDE SEQUENCE</scope>
</reference>
<evidence type="ECO:0000313" key="3">
    <source>
        <dbReference type="Proteomes" id="UP000789524"/>
    </source>
</evidence>
<dbReference type="EMBL" id="CAKASE010000044">
    <property type="protein sequence ID" value="CAG9559523.1"/>
    <property type="molecule type" value="Genomic_DNA"/>
</dbReference>
<keyword evidence="1" id="KW-0812">Transmembrane</keyword>
<proteinExistence type="predicted"/>
<dbReference type="OrthoDB" id="10532834at2759"/>
<comment type="caution">
    <text evidence="2">The sequence shown here is derived from an EMBL/GenBank/DDBJ whole genome shotgun (WGS) entry which is preliminary data.</text>
</comment>
<sequence>MTYDYSEGLLYGFDKLNSTDLEFDFEIKVDDILNETSDKFYKDEVASNNNALLIAACTATALATSVAIFIYGKKALLDYLQSGKYAHALLDCHHCKMASNTTLVSREATLLYKEGGCSRGQNTLNKRNFRQLDVRSNSDMVGDSRNKNSLRSFCAGTDLQYTF</sequence>
<keyword evidence="1" id="KW-0472">Membrane</keyword>
<feature type="transmembrane region" description="Helical" evidence="1">
    <location>
        <begin position="51"/>
        <end position="72"/>
    </location>
</feature>
<keyword evidence="3" id="KW-1185">Reference proteome</keyword>
<evidence type="ECO:0000313" key="2">
    <source>
        <dbReference type="EMBL" id="CAG9559523.1"/>
    </source>
</evidence>
<organism evidence="2 3">
    <name type="scientific">Danaus chrysippus</name>
    <name type="common">African queen</name>
    <dbReference type="NCBI Taxonomy" id="151541"/>
    <lineage>
        <taxon>Eukaryota</taxon>
        <taxon>Metazoa</taxon>
        <taxon>Ecdysozoa</taxon>
        <taxon>Arthropoda</taxon>
        <taxon>Hexapoda</taxon>
        <taxon>Insecta</taxon>
        <taxon>Pterygota</taxon>
        <taxon>Neoptera</taxon>
        <taxon>Endopterygota</taxon>
        <taxon>Lepidoptera</taxon>
        <taxon>Glossata</taxon>
        <taxon>Ditrysia</taxon>
        <taxon>Papilionoidea</taxon>
        <taxon>Nymphalidae</taxon>
        <taxon>Danainae</taxon>
        <taxon>Danaini</taxon>
        <taxon>Danaina</taxon>
        <taxon>Danaus</taxon>
        <taxon>Anosia</taxon>
    </lineage>
</organism>
<name>A0A8J2VVV4_9NEOP</name>